<evidence type="ECO:0000313" key="1">
    <source>
        <dbReference type="EMBL" id="TWI52581.1"/>
    </source>
</evidence>
<name>A0A562Q744_9PSED</name>
<dbReference type="AlphaFoldDB" id="A0A562Q744"/>
<protein>
    <submittedName>
        <fullName evidence="1">Uncharacterized protein</fullName>
    </submittedName>
</protein>
<accession>A0A562Q744</accession>
<keyword evidence="2" id="KW-1185">Reference proteome</keyword>
<evidence type="ECO:0000313" key="2">
    <source>
        <dbReference type="Proteomes" id="UP000316905"/>
    </source>
</evidence>
<gene>
    <name evidence="1" type="ORF">IQ22_03351</name>
</gene>
<reference evidence="1 2" key="1">
    <citation type="journal article" date="2015" name="Stand. Genomic Sci.">
        <title>Genomic Encyclopedia of Bacterial and Archaeal Type Strains, Phase III: the genomes of soil and plant-associated and newly described type strains.</title>
        <authorList>
            <person name="Whitman W.B."/>
            <person name="Woyke T."/>
            <person name="Klenk H.P."/>
            <person name="Zhou Y."/>
            <person name="Lilburn T.G."/>
            <person name="Beck B.J."/>
            <person name="De Vos P."/>
            <person name="Vandamme P."/>
            <person name="Eisen J.A."/>
            <person name="Garrity G."/>
            <person name="Hugenholtz P."/>
            <person name="Kyrpides N.C."/>
        </authorList>
    </citation>
    <scope>NUCLEOTIDE SEQUENCE [LARGE SCALE GENOMIC DNA]</scope>
    <source>
        <strain evidence="1 2">CGMCC 1.6858</strain>
    </source>
</reference>
<proteinExistence type="predicted"/>
<comment type="caution">
    <text evidence="1">The sequence shown here is derived from an EMBL/GenBank/DDBJ whole genome shotgun (WGS) entry which is preliminary data.</text>
</comment>
<dbReference type="EMBL" id="VLKY01000011">
    <property type="protein sequence ID" value="TWI52581.1"/>
    <property type="molecule type" value="Genomic_DNA"/>
</dbReference>
<organism evidence="1 2">
    <name type="scientific">Pseudomonas duriflava</name>
    <dbReference type="NCBI Taxonomy" id="459528"/>
    <lineage>
        <taxon>Bacteria</taxon>
        <taxon>Pseudomonadati</taxon>
        <taxon>Pseudomonadota</taxon>
        <taxon>Gammaproteobacteria</taxon>
        <taxon>Pseudomonadales</taxon>
        <taxon>Pseudomonadaceae</taxon>
        <taxon>Pseudomonas</taxon>
    </lineage>
</organism>
<dbReference type="Proteomes" id="UP000316905">
    <property type="component" value="Unassembled WGS sequence"/>
</dbReference>
<sequence>MFQPCILFSTLAVKAVIISAYLSACSRRSKQQVYTSKIGVRYKLQLQLQLQLQASIEF</sequence>